<feature type="region of interest" description="Disordered" evidence="1">
    <location>
        <begin position="1"/>
        <end position="22"/>
    </location>
</feature>
<keyword evidence="3" id="KW-1185">Reference proteome</keyword>
<feature type="compositionally biased region" description="Basic residues" evidence="1">
    <location>
        <begin position="1"/>
        <end position="12"/>
    </location>
</feature>
<dbReference type="EMBL" id="BMAO01000091">
    <property type="protein sequence ID" value="GFQ64382.1"/>
    <property type="molecule type" value="Genomic_DNA"/>
</dbReference>
<organism evidence="2 3">
    <name type="scientific">Trichonephila clavata</name>
    <name type="common">Joro spider</name>
    <name type="synonym">Nephila clavata</name>
    <dbReference type="NCBI Taxonomy" id="2740835"/>
    <lineage>
        <taxon>Eukaryota</taxon>
        <taxon>Metazoa</taxon>
        <taxon>Ecdysozoa</taxon>
        <taxon>Arthropoda</taxon>
        <taxon>Chelicerata</taxon>
        <taxon>Arachnida</taxon>
        <taxon>Araneae</taxon>
        <taxon>Araneomorphae</taxon>
        <taxon>Entelegynae</taxon>
        <taxon>Araneoidea</taxon>
        <taxon>Nephilidae</taxon>
        <taxon>Trichonephila</taxon>
    </lineage>
</organism>
<reference evidence="2" key="1">
    <citation type="submission" date="2020-07" db="EMBL/GenBank/DDBJ databases">
        <title>Multicomponent nature underlies the extraordinary mechanical properties of spider dragline silk.</title>
        <authorList>
            <person name="Kono N."/>
            <person name="Nakamura H."/>
            <person name="Mori M."/>
            <person name="Yoshida Y."/>
            <person name="Ohtoshi R."/>
            <person name="Malay A.D."/>
            <person name="Moran D.A.P."/>
            <person name="Tomita M."/>
            <person name="Numata K."/>
            <person name="Arakawa K."/>
        </authorList>
    </citation>
    <scope>NUCLEOTIDE SEQUENCE</scope>
</reference>
<name>A0A8X6GZW9_TRICU</name>
<evidence type="ECO:0000256" key="1">
    <source>
        <dbReference type="SAM" id="MobiDB-lite"/>
    </source>
</evidence>
<accession>A0A8X6GZW9</accession>
<feature type="compositionally biased region" description="Polar residues" evidence="1">
    <location>
        <begin position="277"/>
        <end position="288"/>
    </location>
</feature>
<feature type="region of interest" description="Disordered" evidence="1">
    <location>
        <begin position="105"/>
        <end position="147"/>
    </location>
</feature>
<feature type="region of interest" description="Disordered" evidence="1">
    <location>
        <begin position="181"/>
        <end position="308"/>
    </location>
</feature>
<gene>
    <name evidence="2" type="primary">AVEN_70872_1</name>
    <name evidence="2" type="ORF">TNCT_293861</name>
</gene>
<dbReference type="Proteomes" id="UP000887116">
    <property type="component" value="Unassembled WGS sequence"/>
</dbReference>
<proteinExistence type="predicted"/>
<dbReference type="AlphaFoldDB" id="A0A8X6GZW9"/>
<dbReference type="OrthoDB" id="10322263at2759"/>
<evidence type="ECO:0000313" key="2">
    <source>
        <dbReference type="EMBL" id="GFQ64382.1"/>
    </source>
</evidence>
<feature type="compositionally biased region" description="Basic and acidic residues" evidence="1">
    <location>
        <begin position="246"/>
        <end position="264"/>
    </location>
</feature>
<comment type="caution">
    <text evidence="2">The sequence shown here is derived from an EMBL/GenBank/DDBJ whole genome shotgun (WGS) entry which is preliminary data.</text>
</comment>
<protein>
    <submittedName>
        <fullName evidence="2">Uncharacterized protein</fullName>
    </submittedName>
</protein>
<sequence>MPKTTYKMHRKSGSSNEWRRHDIYPTGASRNRIVTRSQTAFLRVKNTNSDLDLFSDPSRQELPGEPHMMEVLKGLYGSIPRTIMTRSSTQHLIISDDLCKNLEPYKTNMSDEDRGAKISTQGTSEDLISPNDKKIQSPTSEEEEKRVDIETLESMSEEMKQVSTKDVPAGDEEKPALIEQFVSSKEDEEKVPVKVLLPSDDKEKLALEDSVPLDNVEEEKMTAFEDAMASSAGKEKTEEDSTVPTDTEKESTIASSGEKEKTEEDSTVPTDTEKESVLTSLFSDTGEGQMSDEALEGFIPSEDDLNSK</sequence>
<evidence type="ECO:0000313" key="3">
    <source>
        <dbReference type="Proteomes" id="UP000887116"/>
    </source>
</evidence>